<dbReference type="RefSeq" id="WP_338282440.1">
    <property type="nucleotide sequence ID" value="NZ_BTTX01000011.1"/>
</dbReference>
<feature type="signal peptide" evidence="4">
    <location>
        <begin position="1"/>
        <end position="23"/>
    </location>
</feature>
<keyword evidence="2 4" id="KW-0813">Transport</keyword>
<dbReference type="NCBIfam" id="TIGR02136">
    <property type="entry name" value="ptsS_2"/>
    <property type="match status" value="1"/>
</dbReference>
<dbReference type="Pfam" id="PF12849">
    <property type="entry name" value="PBP_like_2"/>
    <property type="match status" value="1"/>
</dbReference>
<feature type="chain" id="PRO_5044949753" description="Phosphate-binding protein" evidence="4">
    <location>
        <begin position="24"/>
        <end position="274"/>
    </location>
</feature>
<dbReference type="InterPro" id="IPR011862">
    <property type="entry name" value="Phos-bd"/>
</dbReference>
<dbReference type="Proteomes" id="UP001342631">
    <property type="component" value="Unassembled WGS sequence"/>
</dbReference>
<evidence type="ECO:0000256" key="5">
    <source>
        <dbReference type="SAM" id="Coils"/>
    </source>
</evidence>
<feature type="coiled-coil region" evidence="5">
    <location>
        <begin position="68"/>
        <end position="95"/>
    </location>
</feature>
<name>A0ABQ6R4F7_9BACT</name>
<dbReference type="CDD" id="cd13653">
    <property type="entry name" value="PBP2_phosphate_like_1"/>
    <property type="match status" value="1"/>
</dbReference>
<accession>A0ABQ6R4F7</accession>
<keyword evidence="3 4" id="KW-0732">Signal</keyword>
<comment type="caution">
    <text evidence="7">The sequence shown here is derived from an EMBL/GenBank/DDBJ whole genome shotgun (WGS) entry which is preliminary data.</text>
</comment>
<evidence type="ECO:0000313" key="8">
    <source>
        <dbReference type="Proteomes" id="UP001342631"/>
    </source>
</evidence>
<evidence type="ECO:0000256" key="4">
    <source>
        <dbReference type="RuleBase" id="RU367119"/>
    </source>
</evidence>
<reference evidence="7 8" key="1">
    <citation type="journal article" date="2024" name="Arch. Microbiol.">
        <title>Corallococcus caeni sp. nov., a novel myxobacterium isolated from activated sludge.</title>
        <authorList>
            <person name="Tomita S."/>
            <person name="Nakai R."/>
            <person name="Kuroda K."/>
            <person name="Kurashita H."/>
            <person name="Hatamoto M."/>
            <person name="Yamaguchi T."/>
            <person name="Narihiro T."/>
        </authorList>
    </citation>
    <scope>NUCLEOTIDE SEQUENCE [LARGE SCALE GENOMIC DNA]</scope>
    <source>
        <strain evidence="7 8">NO1</strain>
    </source>
</reference>
<proteinExistence type="inferred from homology"/>
<keyword evidence="8" id="KW-1185">Reference proteome</keyword>
<dbReference type="PANTHER" id="PTHR30570:SF1">
    <property type="entry name" value="PHOSPHATE-BINDING PROTEIN PSTS"/>
    <property type="match status" value="1"/>
</dbReference>
<feature type="domain" description="PBP" evidence="6">
    <location>
        <begin position="21"/>
        <end position="260"/>
    </location>
</feature>
<dbReference type="PANTHER" id="PTHR30570">
    <property type="entry name" value="PERIPLASMIC PHOSPHATE BINDING COMPONENT OF PHOSPHATE ABC TRANSPORTER"/>
    <property type="match status" value="1"/>
</dbReference>
<evidence type="ECO:0000259" key="6">
    <source>
        <dbReference type="Pfam" id="PF12849"/>
    </source>
</evidence>
<evidence type="ECO:0000256" key="1">
    <source>
        <dbReference type="ARBA" id="ARBA00008725"/>
    </source>
</evidence>
<evidence type="ECO:0000313" key="7">
    <source>
        <dbReference type="EMBL" id="GMU11157.1"/>
    </source>
</evidence>
<evidence type="ECO:0000256" key="3">
    <source>
        <dbReference type="ARBA" id="ARBA00022729"/>
    </source>
</evidence>
<dbReference type="InterPro" id="IPR050811">
    <property type="entry name" value="Phosphate_ABC_transporter"/>
</dbReference>
<keyword evidence="5" id="KW-0175">Coiled coil</keyword>
<evidence type="ECO:0000256" key="2">
    <source>
        <dbReference type="ARBA" id="ARBA00022448"/>
    </source>
</evidence>
<protein>
    <recommendedName>
        <fullName evidence="4">Phosphate-binding protein</fullName>
    </recommendedName>
</protein>
<comment type="similarity">
    <text evidence="1 4">Belongs to the PstS family.</text>
</comment>
<comment type="function">
    <text evidence="4">Involved in the system for phosphate transport across the cytoplasmic membrane.</text>
</comment>
<dbReference type="EMBL" id="BTTX01000011">
    <property type="protein sequence ID" value="GMU11157.1"/>
    <property type="molecule type" value="Genomic_DNA"/>
</dbReference>
<organism evidence="7 8">
    <name type="scientific">Corallococcus caeni</name>
    <dbReference type="NCBI Taxonomy" id="3082388"/>
    <lineage>
        <taxon>Bacteria</taxon>
        <taxon>Pseudomonadati</taxon>
        <taxon>Myxococcota</taxon>
        <taxon>Myxococcia</taxon>
        <taxon>Myxococcales</taxon>
        <taxon>Cystobacterineae</taxon>
        <taxon>Myxococcaceae</taxon>
        <taxon>Corallococcus</taxon>
    </lineage>
</organism>
<sequence>MKKTLLSSFVAFGLAVLPLSAQAGTVTVKGSDTMVILVQRWAEAFMKKNPATKIQVTGGGSGTGLAALQNGTTDIAMSSREIKEAEEEKLRARYNTPPTGLPMAKDGVTFYVNESNKVDALTVEQLKDIYLGDTTSWKAVGGADAPIVLYSRENSSGTYVFVKDTVLGGDDFAASAQTLPGTAAVVNAVSKEKNGIGYGGAAYAKGIKELKVKKGNDAFAPTAENVKSGKYPLSRDLFFYLRNKPAGEAKAFIDFALSAEGQAIVTQVGYFPVK</sequence>
<dbReference type="SUPFAM" id="SSF53850">
    <property type="entry name" value="Periplasmic binding protein-like II"/>
    <property type="match status" value="1"/>
</dbReference>
<keyword evidence="4" id="KW-0592">Phosphate transport</keyword>
<dbReference type="Gene3D" id="3.40.190.10">
    <property type="entry name" value="Periplasmic binding protein-like II"/>
    <property type="match status" value="2"/>
</dbReference>
<dbReference type="InterPro" id="IPR024370">
    <property type="entry name" value="PBP_domain"/>
</dbReference>
<gene>
    <name evidence="7" type="ORF">ASNO1_74110</name>
</gene>